<keyword evidence="1" id="KW-0812">Transmembrane</keyword>
<sequence length="493" mass="55049">MDQETTVKHDCHYHPGAPAKWHCGECQLHYCSRCMPDADARQRRALCPHCSKAMRYLGAATEVVPFWNRIGAFFRYPFHTDPLIVIAICTLVPLLAPANLLGVLIWLVLALALFKYTYEVINHTAEGHLKPPPVSAAFTGSGFSIVFLQLLVFVLMGGLVGAAAMIGGPILMMLAVAFVVLALPASIMVLAMERAVGPAVNPMNLAVLISRIGTPYFLLYGYLILLTLASGAAQDFAVNHFPLWVAQPLAGFLNSTFTLILFHMLGYLLFQYQEELGFASDLQDEAPTEAQHERNRSARFDADIDMNLKDGNYDRVQSMLKDALKNDRDNPLRIGQLYQLLIARNDTAELYRYHPRILSWLASRNDGDGMASLLEAIQQAEPTFRLEDPELAVQCARTLYHRGQFKPALRLLQDFHKRFPDSDQLAPAYLLVAQTLANGLGQWEKATAFLTFIQKRCLTHPLHEQIGTYLEQAANKEPLKGPKASFALPDQER</sequence>
<keyword evidence="1" id="KW-0472">Membrane</keyword>
<accession>A0A072NCU9</accession>
<feature type="transmembrane region" description="Helical" evidence="1">
    <location>
        <begin position="83"/>
        <end position="114"/>
    </location>
</feature>
<dbReference type="AlphaFoldDB" id="A0A072NCU9"/>
<proteinExistence type="predicted"/>
<evidence type="ECO:0000313" key="3">
    <source>
        <dbReference type="Proteomes" id="UP000035057"/>
    </source>
</evidence>
<gene>
    <name evidence="2" type="ORF">D777_02867</name>
</gene>
<keyword evidence="1" id="KW-1133">Transmembrane helix</keyword>
<name>A0A072NCU9_9GAMM</name>
<feature type="transmembrane region" description="Helical" evidence="1">
    <location>
        <begin position="170"/>
        <end position="191"/>
    </location>
</feature>
<evidence type="ECO:0000313" key="2">
    <source>
        <dbReference type="EMBL" id="KEF30925.1"/>
    </source>
</evidence>
<dbReference type="InterPro" id="IPR011990">
    <property type="entry name" value="TPR-like_helical_dom_sf"/>
</dbReference>
<keyword evidence="3" id="KW-1185">Reference proteome</keyword>
<organism evidence="2 3">
    <name type="scientific">Marinobacter nitratireducens</name>
    <dbReference type="NCBI Taxonomy" id="1137280"/>
    <lineage>
        <taxon>Bacteria</taxon>
        <taxon>Pseudomonadati</taxon>
        <taxon>Pseudomonadota</taxon>
        <taxon>Gammaproteobacteria</taxon>
        <taxon>Pseudomonadales</taxon>
        <taxon>Marinobacteraceae</taxon>
        <taxon>Marinobacter</taxon>
    </lineage>
</organism>
<feature type="transmembrane region" description="Helical" evidence="1">
    <location>
        <begin position="203"/>
        <end position="229"/>
    </location>
</feature>
<protein>
    <recommendedName>
        <fullName evidence="4">B box-type domain-containing protein</fullName>
    </recommendedName>
</protein>
<evidence type="ECO:0008006" key="4">
    <source>
        <dbReference type="Google" id="ProtNLM"/>
    </source>
</evidence>
<feature type="transmembrane region" description="Helical" evidence="1">
    <location>
        <begin position="249"/>
        <end position="270"/>
    </location>
</feature>
<dbReference type="Proteomes" id="UP000035057">
    <property type="component" value="Unassembled WGS sequence"/>
</dbReference>
<evidence type="ECO:0000256" key="1">
    <source>
        <dbReference type="SAM" id="Phobius"/>
    </source>
</evidence>
<dbReference type="EMBL" id="ANIE01000007">
    <property type="protein sequence ID" value="KEF30925.1"/>
    <property type="molecule type" value="Genomic_DNA"/>
</dbReference>
<dbReference type="Gene3D" id="1.25.40.10">
    <property type="entry name" value="Tetratricopeptide repeat domain"/>
    <property type="match status" value="1"/>
</dbReference>
<dbReference type="PATRIC" id="fig|1137280.3.peg.2685"/>
<dbReference type="STRING" id="1137280.D777_02867"/>
<feature type="transmembrane region" description="Helical" evidence="1">
    <location>
        <begin position="135"/>
        <end position="164"/>
    </location>
</feature>
<comment type="caution">
    <text evidence="2">The sequence shown here is derived from an EMBL/GenBank/DDBJ whole genome shotgun (WGS) entry which is preliminary data.</text>
</comment>
<reference evidence="2 3" key="1">
    <citation type="submission" date="2012-12" db="EMBL/GenBank/DDBJ databases">
        <title>Genome assembly of Marinobacter sp. AK21.</title>
        <authorList>
            <person name="Khatri I."/>
            <person name="Kumar R."/>
            <person name="Vaidya B."/>
            <person name="Subramanian S."/>
            <person name="Pinnaka A."/>
        </authorList>
    </citation>
    <scope>NUCLEOTIDE SEQUENCE [LARGE SCALE GENOMIC DNA]</scope>
    <source>
        <strain evidence="2 3">AK21</strain>
    </source>
</reference>